<proteinExistence type="predicted"/>
<dbReference type="Proteomes" id="UP000010411">
    <property type="component" value="Unassembled WGS sequence"/>
</dbReference>
<comment type="caution">
    <text evidence="1">The sequence shown here is derived from an EMBL/GenBank/DDBJ whole genome shotgun (WGS) entry which is preliminary data.</text>
</comment>
<organism evidence="1 2">
    <name type="scientific">Streptomyces ipomoeae 91-03</name>
    <dbReference type="NCBI Taxonomy" id="698759"/>
    <lineage>
        <taxon>Bacteria</taxon>
        <taxon>Bacillati</taxon>
        <taxon>Actinomycetota</taxon>
        <taxon>Actinomycetes</taxon>
        <taxon>Kitasatosporales</taxon>
        <taxon>Streptomycetaceae</taxon>
        <taxon>Streptomyces</taxon>
    </lineage>
</organism>
<dbReference type="EMBL" id="AEJC01000357">
    <property type="protein sequence ID" value="EKX64687.1"/>
    <property type="molecule type" value="Genomic_DNA"/>
</dbReference>
<evidence type="ECO:0000313" key="2">
    <source>
        <dbReference type="Proteomes" id="UP000010411"/>
    </source>
</evidence>
<keyword evidence="2" id="KW-1185">Reference proteome</keyword>
<name>L1KVN0_9ACTN</name>
<protein>
    <submittedName>
        <fullName evidence="1">Uncharacterized protein</fullName>
    </submittedName>
</protein>
<evidence type="ECO:0000313" key="1">
    <source>
        <dbReference type="EMBL" id="EKX64687.1"/>
    </source>
</evidence>
<gene>
    <name evidence="1" type="ORF">STRIP9103_02654</name>
</gene>
<sequence length="51" mass="5858">MFHELGHGRLPPRGRSLPLTVHQIRWLRELIPVPVGGVHGRRTQRSTRLDA</sequence>
<reference evidence="1 2" key="1">
    <citation type="submission" date="2012-11" db="EMBL/GenBank/DDBJ databases">
        <authorList>
            <person name="Huguet-Tapia J.C."/>
            <person name="Durkin A.S."/>
            <person name="Pettis G.S."/>
            <person name="Badger J.H."/>
        </authorList>
    </citation>
    <scope>NUCLEOTIDE SEQUENCE [LARGE SCALE GENOMIC DNA]</scope>
    <source>
        <strain evidence="1 2">91-03</strain>
    </source>
</reference>
<dbReference type="AlphaFoldDB" id="L1KVN0"/>
<accession>L1KVN0</accession>